<evidence type="ECO:0000313" key="17">
    <source>
        <dbReference type="Proteomes" id="UP000038045"/>
    </source>
</evidence>
<dbReference type="GO" id="GO:0004715">
    <property type="term" value="F:non-membrane spanning protein tyrosine kinase activity"/>
    <property type="evidence" value="ECO:0007669"/>
    <property type="project" value="UniProtKB-EC"/>
</dbReference>
<evidence type="ECO:0000259" key="16">
    <source>
        <dbReference type="PROSITE" id="PS50011"/>
    </source>
</evidence>
<dbReference type="InterPro" id="IPR020635">
    <property type="entry name" value="Tyr_kinase_cat_dom"/>
</dbReference>
<dbReference type="Proteomes" id="UP000038045">
    <property type="component" value="Unplaced"/>
</dbReference>
<dbReference type="InterPro" id="IPR017441">
    <property type="entry name" value="Protein_kinase_ATP_BS"/>
</dbReference>
<evidence type="ECO:0000256" key="8">
    <source>
        <dbReference type="ARBA" id="ARBA00022840"/>
    </source>
</evidence>
<dbReference type="InterPro" id="IPR001245">
    <property type="entry name" value="Ser-Thr/Tyr_kinase_cat_dom"/>
</dbReference>
<keyword evidence="10" id="KW-0472">Membrane</keyword>
<protein>
    <submittedName>
        <fullName evidence="18">Protein kinase domain-containing protein</fullName>
    </submittedName>
</protein>
<evidence type="ECO:0000256" key="13">
    <source>
        <dbReference type="ARBA" id="ARBA00051245"/>
    </source>
</evidence>
<evidence type="ECO:0000256" key="10">
    <source>
        <dbReference type="ARBA" id="ARBA00023136"/>
    </source>
</evidence>
<keyword evidence="6 15" id="KW-0547">Nucleotide-binding</keyword>
<keyword evidence="3" id="KW-1003">Cell membrane</keyword>
<evidence type="ECO:0000256" key="5">
    <source>
        <dbReference type="ARBA" id="ARBA00022679"/>
    </source>
</evidence>
<proteinExistence type="inferred from homology"/>
<dbReference type="PROSITE" id="PS00109">
    <property type="entry name" value="PROTEIN_KINASE_TYR"/>
    <property type="match status" value="1"/>
</dbReference>
<evidence type="ECO:0000256" key="12">
    <source>
        <dbReference type="ARBA" id="ARBA00051243"/>
    </source>
</evidence>
<dbReference type="PROSITE" id="PS50011">
    <property type="entry name" value="PROTEIN_KINASE_DOM"/>
    <property type="match status" value="1"/>
</dbReference>
<dbReference type="PANTHER" id="PTHR24418">
    <property type="entry name" value="TYROSINE-PROTEIN KINASE"/>
    <property type="match status" value="1"/>
</dbReference>
<evidence type="ECO:0000256" key="4">
    <source>
        <dbReference type="ARBA" id="ARBA00022490"/>
    </source>
</evidence>
<sequence length="585" mass="68655">MQHGSVWNVKNILFRSPNSIDLETKNLLNMKRIINFPLDTASSSSTSSPLTIRREDLQIDRKKILLEELLGEGHFGNVYKGSFTDNYKKHHNVAIKVCKSNTEEKEINNFISEAYLMHNFRHPHIIRLIGICEDNPVWIVMELSPLGELRQYLIRQKYTIDLHTQIMFSYQLSTALKYLHDKKFVHRDIAARNVLVSSPKCVKLSDFGLSRNLQDEDYYTSENSKLLPIKWMSPESINFRKFDSTTDVWMFGVCIWEILCYGQKPWQGIRNHEVIVKIEQGIRLEIPQSCPLIIYDLLYDIWNYEGEKRPSMEDIKDNLQGFLLQLEKGIPYNKMEFVVKRRESIKMSNNNHDNRQSYISCKPIGSIKLDTTQVEPTFLIKALEQQRLQSEEDERWLNEFENGDFIKDDRDVDSGKNSESSGCGYQLDREHDMIYKTVTELVDCITNFNQNYKKTLPNDDFVRNVKYITNALKNLFHESTKNLVLLEDDDRKNVEKAETLLGDNMREMAKAMSHVVEPYIDNCDVLEESRLEVLKITHMLAINSKHFLESFDNARLKTRFQRRRKRYESHLKNQGISTTEKISFC</sequence>
<dbReference type="InterPro" id="IPR036137">
    <property type="entry name" value="Focal_adhe_kin_target_dom_sf"/>
</dbReference>
<dbReference type="SUPFAM" id="SSF68993">
    <property type="entry name" value="FAT domain of focal adhesion kinase"/>
    <property type="match status" value="1"/>
</dbReference>
<evidence type="ECO:0000256" key="3">
    <source>
        <dbReference type="ARBA" id="ARBA00022475"/>
    </source>
</evidence>
<evidence type="ECO:0000256" key="7">
    <source>
        <dbReference type="ARBA" id="ARBA00022777"/>
    </source>
</evidence>
<evidence type="ECO:0000256" key="2">
    <source>
        <dbReference type="ARBA" id="ARBA00004496"/>
    </source>
</evidence>
<dbReference type="GO" id="GO:0005524">
    <property type="term" value="F:ATP binding"/>
    <property type="evidence" value="ECO:0007669"/>
    <property type="project" value="UniProtKB-UniRule"/>
</dbReference>
<dbReference type="FunFam" id="3.30.200.20:FF:000194">
    <property type="entry name" value="protein-tyrosine kinase 2-beta isoform X1"/>
    <property type="match status" value="1"/>
</dbReference>
<keyword evidence="4" id="KW-0963">Cytoplasm</keyword>
<comment type="catalytic activity">
    <reaction evidence="13">
        <text>L-tyrosyl-[protein] + ATP = O-phospho-L-tyrosyl-[protein] + ADP + H(+)</text>
        <dbReference type="Rhea" id="RHEA:10596"/>
        <dbReference type="Rhea" id="RHEA-COMP:10136"/>
        <dbReference type="Rhea" id="RHEA-COMP:20101"/>
        <dbReference type="ChEBI" id="CHEBI:15378"/>
        <dbReference type="ChEBI" id="CHEBI:30616"/>
        <dbReference type="ChEBI" id="CHEBI:46858"/>
        <dbReference type="ChEBI" id="CHEBI:61978"/>
        <dbReference type="ChEBI" id="CHEBI:456216"/>
        <dbReference type="EC" id="2.7.10.2"/>
    </reaction>
</comment>
<reference evidence="18" key="1">
    <citation type="submission" date="2017-02" db="UniProtKB">
        <authorList>
            <consortium name="WormBaseParasite"/>
        </authorList>
    </citation>
    <scope>IDENTIFICATION</scope>
</reference>
<keyword evidence="5" id="KW-0808">Transferase</keyword>
<dbReference type="InterPro" id="IPR050198">
    <property type="entry name" value="Non-receptor_tyrosine_kinases"/>
</dbReference>
<dbReference type="InterPro" id="IPR005189">
    <property type="entry name" value="Focal_adhesion_kin_target_dom"/>
</dbReference>
<dbReference type="GO" id="GO:0005925">
    <property type="term" value="C:focal adhesion"/>
    <property type="evidence" value="ECO:0007669"/>
    <property type="project" value="InterPro"/>
</dbReference>
<dbReference type="GO" id="GO:0004714">
    <property type="term" value="F:transmembrane receptor protein tyrosine kinase activity"/>
    <property type="evidence" value="ECO:0007669"/>
    <property type="project" value="UniProtKB-EC"/>
</dbReference>
<dbReference type="Gene3D" id="1.20.120.330">
    <property type="entry name" value="Nucleotidyltransferases domain 2"/>
    <property type="match status" value="1"/>
</dbReference>
<dbReference type="WBParaSite" id="PTRK_0001555800.1">
    <property type="protein sequence ID" value="PTRK_0001555800.1"/>
    <property type="gene ID" value="PTRK_0001555800"/>
</dbReference>
<comment type="subcellular location">
    <subcellularLocation>
        <location evidence="1">Cell membrane</location>
        <topology evidence="1">Peripheral membrane protein</topology>
    </subcellularLocation>
    <subcellularLocation>
        <location evidence="2">Cytoplasm</location>
    </subcellularLocation>
</comment>
<dbReference type="Pfam" id="PF07714">
    <property type="entry name" value="PK_Tyr_Ser-Thr"/>
    <property type="match status" value="1"/>
</dbReference>
<evidence type="ECO:0000256" key="1">
    <source>
        <dbReference type="ARBA" id="ARBA00004202"/>
    </source>
</evidence>
<dbReference type="PROSITE" id="PS00107">
    <property type="entry name" value="PROTEIN_KINASE_ATP"/>
    <property type="match status" value="1"/>
</dbReference>
<dbReference type="Pfam" id="PF03623">
    <property type="entry name" value="Focal_AT"/>
    <property type="match status" value="1"/>
</dbReference>
<dbReference type="FunFam" id="1.10.510.10:FF:001512">
    <property type="entry name" value="Receptor tyrosine-protein kinase erbB-2"/>
    <property type="match status" value="1"/>
</dbReference>
<keyword evidence="9" id="KW-0727">SH2 domain</keyword>
<keyword evidence="8 15" id="KW-0067">ATP-binding</keyword>
<dbReference type="GO" id="GO:0005737">
    <property type="term" value="C:cytoplasm"/>
    <property type="evidence" value="ECO:0007669"/>
    <property type="project" value="UniProtKB-SubCell"/>
</dbReference>
<dbReference type="InterPro" id="IPR000719">
    <property type="entry name" value="Prot_kinase_dom"/>
</dbReference>
<name>A0A0N5A1Q9_PARTI</name>
<dbReference type="Gene3D" id="1.10.510.10">
    <property type="entry name" value="Transferase(Phosphotransferase) domain 1"/>
    <property type="match status" value="1"/>
</dbReference>
<evidence type="ECO:0000256" key="14">
    <source>
        <dbReference type="ARBA" id="ARBA00061333"/>
    </source>
</evidence>
<dbReference type="InterPro" id="IPR011009">
    <property type="entry name" value="Kinase-like_dom_sf"/>
</dbReference>
<dbReference type="SUPFAM" id="SSF56112">
    <property type="entry name" value="Protein kinase-like (PK-like)"/>
    <property type="match status" value="1"/>
</dbReference>
<dbReference type="GO" id="GO:0061564">
    <property type="term" value="P:axon development"/>
    <property type="evidence" value="ECO:0007669"/>
    <property type="project" value="UniProtKB-ARBA"/>
</dbReference>
<dbReference type="PRINTS" id="PR00109">
    <property type="entry name" value="TYRKINASE"/>
</dbReference>
<dbReference type="SMART" id="SM00219">
    <property type="entry name" value="TyrKc"/>
    <property type="match status" value="1"/>
</dbReference>
<dbReference type="AlphaFoldDB" id="A0A0N5A1Q9"/>
<dbReference type="InterPro" id="IPR008266">
    <property type="entry name" value="Tyr_kinase_AS"/>
</dbReference>
<evidence type="ECO:0000256" key="11">
    <source>
        <dbReference type="ARBA" id="ARBA00023137"/>
    </source>
</evidence>
<accession>A0A0N5A1Q9</accession>
<dbReference type="GO" id="GO:0005886">
    <property type="term" value="C:plasma membrane"/>
    <property type="evidence" value="ECO:0007669"/>
    <property type="project" value="UniProtKB-SubCell"/>
</dbReference>
<feature type="binding site" evidence="15">
    <location>
        <position position="96"/>
    </location>
    <ligand>
        <name>ATP</name>
        <dbReference type="ChEBI" id="CHEBI:30616"/>
    </ligand>
</feature>
<dbReference type="Gene3D" id="3.30.200.20">
    <property type="entry name" value="Phosphorylase Kinase, domain 1"/>
    <property type="match status" value="1"/>
</dbReference>
<organism evidence="17 18">
    <name type="scientific">Parastrongyloides trichosuri</name>
    <name type="common">Possum-specific nematode worm</name>
    <dbReference type="NCBI Taxonomy" id="131310"/>
    <lineage>
        <taxon>Eukaryota</taxon>
        <taxon>Metazoa</taxon>
        <taxon>Ecdysozoa</taxon>
        <taxon>Nematoda</taxon>
        <taxon>Chromadorea</taxon>
        <taxon>Rhabditida</taxon>
        <taxon>Tylenchina</taxon>
        <taxon>Panagrolaimomorpha</taxon>
        <taxon>Strongyloidoidea</taxon>
        <taxon>Strongyloididae</taxon>
        <taxon>Parastrongyloides</taxon>
    </lineage>
</organism>
<keyword evidence="17" id="KW-1185">Reference proteome</keyword>
<comment type="catalytic activity">
    <reaction evidence="12">
        <text>L-tyrosyl-[protein] + ATP = O-phospho-L-tyrosyl-[protein] + ADP + H(+)</text>
        <dbReference type="Rhea" id="RHEA:10596"/>
        <dbReference type="Rhea" id="RHEA-COMP:10136"/>
        <dbReference type="Rhea" id="RHEA-COMP:20101"/>
        <dbReference type="ChEBI" id="CHEBI:15378"/>
        <dbReference type="ChEBI" id="CHEBI:30616"/>
        <dbReference type="ChEBI" id="CHEBI:46858"/>
        <dbReference type="ChEBI" id="CHEBI:61978"/>
        <dbReference type="ChEBI" id="CHEBI:456216"/>
        <dbReference type="EC" id="2.7.10.1"/>
    </reaction>
</comment>
<evidence type="ECO:0000313" key="18">
    <source>
        <dbReference type="WBParaSite" id="PTRK_0001555800.1"/>
    </source>
</evidence>
<evidence type="ECO:0000256" key="15">
    <source>
        <dbReference type="PROSITE-ProRule" id="PRU10141"/>
    </source>
</evidence>
<dbReference type="GO" id="GO:0007172">
    <property type="term" value="P:signal complex assembly"/>
    <property type="evidence" value="ECO:0007669"/>
    <property type="project" value="InterPro"/>
</dbReference>
<comment type="similarity">
    <text evidence="14">Belongs to the protein kinase superfamily. Tyr protein kinase family. Fes/fps subfamily.</text>
</comment>
<feature type="domain" description="Protein kinase" evidence="16">
    <location>
        <begin position="64"/>
        <end position="323"/>
    </location>
</feature>
<keyword evidence="7" id="KW-0418">Kinase</keyword>
<evidence type="ECO:0000256" key="6">
    <source>
        <dbReference type="ARBA" id="ARBA00022741"/>
    </source>
</evidence>
<dbReference type="STRING" id="131310.A0A0N5A1Q9"/>
<dbReference type="GO" id="GO:0048680">
    <property type="term" value="P:positive regulation of axon regeneration"/>
    <property type="evidence" value="ECO:0007669"/>
    <property type="project" value="UniProtKB-ARBA"/>
</dbReference>
<keyword evidence="11" id="KW-0829">Tyrosine-protein kinase</keyword>
<evidence type="ECO:0000256" key="9">
    <source>
        <dbReference type="ARBA" id="ARBA00022999"/>
    </source>
</evidence>